<gene>
    <name evidence="1" type="ORF">NWT39_01765</name>
</gene>
<evidence type="ECO:0000313" key="1">
    <source>
        <dbReference type="EMBL" id="UVS69525.1"/>
    </source>
</evidence>
<organism evidence="1">
    <name type="scientific">Nitrososphaera viennensis</name>
    <dbReference type="NCBI Taxonomy" id="1034015"/>
    <lineage>
        <taxon>Archaea</taxon>
        <taxon>Nitrososphaerota</taxon>
        <taxon>Nitrososphaeria</taxon>
        <taxon>Nitrososphaerales</taxon>
        <taxon>Nitrososphaeraceae</taxon>
        <taxon>Nitrososphaera</taxon>
    </lineage>
</organism>
<dbReference type="RefSeq" id="WP_144239409.1">
    <property type="nucleotide sequence ID" value="NZ_CP103305.1"/>
</dbReference>
<dbReference type="AlphaFoldDB" id="A0A977IEX6"/>
<dbReference type="GeneID" id="74685556"/>
<proteinExistence type="predicted"/>
<sequence>MYIIASKSVSLEKAQAVGTEELAISKILENWSCHYSLALPFMMSWLLSSSMPSLPYDSRIKQLRNDLKASRKRAVIVGQVNGVADGAVDSLTLERRSVNDCCYCYSSPCGHPNGTMRACHAIVLLDLRNLPN</sequence>
<dbReference type="Proteomes" id="UP001059771">
    <property type="component" value="Chromosome"/>
</dbReference>
<name>A0A977IEX6_9ARCH</name>
<accession>A0A977IEX6</accession>
<reference evidence="1" key="1">
    <citation type="submission" date="2022-08" db="EMBL/GenBank/DDBJ databases">
        <title>Dynamic responses of ammonia-oxidizing microbial communities induced by reactive oxygen species (ROS) in fluctuating redox aquifers.</title>
        <authorList>
            <person name="Wang P."/>
            <person name="Wang H."/>
        </authorList>
    </citation>
    <scope>NUCLEOTIDE SEQUENCE</scope>
    <source>
        <strain evidence="1">PLX03</strain>
    </source>
</reference>
<dbReference type="EMBL" id="CP103305">
    <property type="protein sequence ID" value="UVS69525.1"/>
    <property type="molecule type" value="Genomic_DNA"/>
</dbReference>
<protein>
    <submittedName>
        <fullName evidence="1">Uncharacterized protein</fullName>
    </submittedName>
</protein>